<dbReference type="AlphaFoldDB" id="A0A0D8JVR4"/>
<dbReference type="RefSeq" id="XP_004446271.1">
    <property type="nucleotide sequence ID" value="XM_004446214.1"/>
</dbReference>
<proteinExistence type="predicted"/>
<keyword evidence="3" id="KW-1185">Reference proteome</keyword>
<reference evidence="3" key="1">
    <citation type="journal article" date="2009" name="Genome Res.">
        <title>Comparative genomic analyses of the human fungal pathogens Coccidioides and their relatives.</title>
        <authorList>
            <person name="Sharpton T.J."/>
            <person name="Stajich J.E."/>
            <person name="Rounsley S.D."/>
            <person name="Gardner M.J."/>
            <person name="Wortman J.R."/>
            <person name="Jordar V.S."/>
            <person name="Maiti R."/>
            <person name="Kodira C.D."/>
            <person name="Neafsey D.E."/>
            <person name="Zeng Q."/>
            <person name="Hung C.-Y."/>
            <person name="McMahan C."/>
            <person name="Muszewska A."/>
            <person name="Grynberg M."/>
            <person name="Mandel M.A."/>
            <person name="Kellner E.M."/>
            <person name="Barker B.M."/>
            <person name="Galgiani J.N."/>
            <person name="Orbach M.J."/>
            <person name="Kirkland T.N."/>
            <person name="Cole G.T."/>
            <person name="Henn M.R."/>
            <person name="Birren B.W."/>
            <person name="Taylor J.W."/>
        </authorList>
    </citation>
    <scope>NUCLEOTIDE SEQUENCE [LARGE SCALE GENOMIC DNA]</scope>
    <source>
        <strain evidence="3">RS</strain>
    </source>
</reference>
<dbReference type="OrthoDB" id="4210088at2759"/>
<organism evidence="2 3">
    <name type="scientific">Coccidioides immitis (strain RS)</name>
    <name type="common">Valley fever fungus</name>
    <dbReference type="NCBI Taxonomy" id="246410"/>
    <lineage>
        <taxon>Eukaryota</taxon>
        <taxon>Fungi</taxon>
        <taxon>Dikarya</taxon>
        <taxon>Ascomycota</taxon>
        <taxon>Pezizomycotina</taxon>
        <taxon>Eurotiomycetes</taxon>
        <taxon>Eurotiomycetidae</taxon>
        <taxon>Onygenales</taxon>
        <taxon>Onygenaceae</taxon>
        <taxon>Coccidioides</taxon>
    </lineage>
</organism>
<accession>A0A0D8JVR4</accession>
<dbReference type="GeneID" id="24165281"/>
<evidence type="ECO:0000313" key="3">
    <source>
        <dbReference type="Proteomes" id="UP000001261"/>
    </source>
</evidence>
<dbReference type="Proteomes" id="UP000001261">
    <property type="component" value="Unassembled WGS sequence"/>
</dbReference>
<evidence type="ECO:0000259" key="1">
    <source>
        <dbReference type="Pfam" id="PF16297"/>
    </source>
</evidence>
<evidence type="ECO:0000313" key="2">
    <source>
        <dbReference type="EMBL" id="KJF61420.1"/>
    </source>
</evidence>
<dbReference type="VEuPathDB" id="FungiDB:CIMG_13654"/>
<feature type="domain" description="DUF4939" evidence="1">
    <location>
        <begin position="6"/>
        <end position="74"/>
    </location>
</feature>
<reference evidence="3" key="2">
    <citation type="journal article" date="2010" name="Genome Res.">
        <title>Population genomic sequencing of Coccidioides fungi reveals recent hybridization and transposon control.</title>
        <authorList>
            <person name="Neafsey D.E."/>
            <person name="Barker B.M."/>
            <person name="Sharpton T.J."/>
            <person name="Stajich J.E."/>
            <person name="Park D.J."/>
            <person name="Whiston E."/>
            <person name="Hung C.-Y."/>
            <person name="McMahan C."/>
            <person name="White J."/>
            <person name="Sykes S."/>
            <person name="Heiman D."/>
            <person name="Young S."/>
            <person name="Zeng Q."/>
            <person name="Abouelleil A."/>
            <person name="Aftuck L."/>
            <person name="Bessette D."/>
            <person name="Brown A."/>
            <person name="FitzGerald M."/>
            <person name="Lui A."/>
            <person name="Macdonald J.P."/>
            <person name="Priest M."/>
            <person name="Orbach M.J."/>
            <person name="Galgiani J.N."/>
            <person name="Kirkland T.N."/>
            <person name="Cole G.T."/>
            <person name="Birren B.W."/>
            <person name="Henn M.R."/>
            <person name="Taylor J.W."/>
            <person name="Rounsley S.D."/>
        </authorList>
    </citation>
    <scope>GENOME REANNOTATION</scope>
    <source>
        <strain evidence="3">RS</strain>
    </source>
</reference>
<name>A0A0D8JVR4_COCIM</name>
<sequence length="74" mass="8893">MAIPFTEQQEKKDKVKVNSPELFKNEQGKLQAFLSQLHIYMNMKDKELNSNRNKIMMTVLYLYKAAFNWFNVYL</sequence>
<dbReference type="Pfam" id="PF16297">
    <property type="entry name" value="DUF4939"/>
    <property type="match status" value="1"/>
</dbReference>
<dbReference type="InParanoid" id="A0A0D8JVR4"/>
<dbReference type="EMBL" id="GG704916">
    <property type="protein sequence ID" value="KJF61420.1"/>
    <property type="molecule type" value="Genomic_DNA"/>
</dbReference>
<protein>
    <recommendedName>
        <fullName evidence="1">DUF4939 domain-containing protein</fullName>
    </recommendedName>
</protein>
<gene>
    <name evidence="2" type="ORF">CIMG_13654</name>
</gene>
<dbReference type="InterPro" id="IPR032549">
    <property type="entry name" value="DUF4939"/>
</dbReference>
<dbReference type="KEGG" id="cim:CIMG_13654"/>